<evidence type="ECO:0000256" key="1">
    <source>
        <dbReference type="SAM" id="MobiDB-lite"/>
    </source>
</evidence>
<gene>
    <name evidence="2" type="ORF">BUZ61_17645</name>
</gene>
<accession>A0A2T4S508</accession>
<feature type="non-terminal residue" evidence="2">
    <location>
        <position position="84"/>
    </location>
</feature>
<feature type="region of interest" description="Disordered" evidence="1">
    <location>
        <begin position="49"/>
        <end position="84"/>
    </location>
</feature>
<evidence type="ECO:0000313" key="2">
    <source>
        <dbReference type="EMBL" id="PTK42334.1"/>
    </source>
</evidence>
<evidence type="ECO:0000313" key="3">
    <source>
        <dbReference type="Proteomes" id="UP000240400"/>
    </source>
</evidence>
<name>A0A2T4S508_9STAP</name>
<dbReference type="Proteomes" id="UP000240400">
    <property type="component" value="Unassembled WGS sequence"/>
</dbReference>
<proteinExistence type="predicted"/>
<dbReference type="AlphaFoldDB" id="A0A2T4S508"/>
<organism evidence="2 3">
    <name type="scientific">Staphylococcus nepalensis</name>
    <dbReference type="NCBI Taxonomy" id="214473"/>
    <lineage>
        <taxon>Bacteria</taxon>
        <taxon>Bacillati</taxon>
        <taxon>Bacillota</taxon>
        <taxon>Bacilli</taxon>
        <taxon>Bacillales</taxon>
        <taxon>Staphylococcaceae</taxon>
        <taxon>Staphylococcus</taxon>
    </lineage>
</organism>
<protein>
    <submittedName>
        <fullName evidence="2">Uncharacterized protein</fullName>
    </submittedName>
</protein>
<reference evidence="2 3" key="1">
    <citation type="journal article" date="2016" name="Front. Microbiol.">
        <title>Comprehensive Phylogenetic Analysis of Bovine Non-aureus Staphylococci Species Based on Whole-Genome Sequencing.</title>
        <authorList>
            <person name="Naushad S."/>
            <person name="Barkema H.W."/>
            <person name="Luby C."/>
            <person name="Condas L.A."/>
            <person name="Nobrega D.B."/>
            <person name="Carson D.A."/>
            <person name="De Buck J."/>
        </authorList>
    </citation>
    <scope>NUCLEOTIDE SEQUENCE [LARGE SCALE GENOMIC DNA]</scope>
    <source>
        <strain evidence="2 3">SNUC 4337</strain>
    </source>
</reference>
<comment type="caution">
    <text evidence="2">The sequence shown here is derived from an EMBL/GenBank/DDBJ whole genome shotgun (WGS) entry which is preliminary data.</text>
</comment>
<sequence>MIYTLGRKLGGRREIVNAPMVEILGYLIADFDEKQEEADREAQRLYLNHMSRMHAQPQSKDQDKANQKFIKAIEPSRNKNGQPS</sequence>
<dbReference type="EMBL" id="PZHR01000859">
    <property type="protein sequence ID" value="PTK42334.1"/>
    <property type="molecule type" value="Genomic_DNA"/>
</dbReference>